<reference evidence="3" key="4">
    <citation type="submission" date="2019-03" db="UniProtKB">
        <authorList>
            <consortium name="EnsemblPlants"/>
        </authorList>
    </citation>
    <scope>IDENTIFICATION</scope>
</reference>
<dbReference type="AlphaFoldDB" id="A0A453MXK6"/>
<dbReference type="PANTHER" id="PTHR47379:SF3">
    <property type="entry name" value="SIALYLTRANSFERASE-LIKE PROTEIN 2"/>
    <property type="match status" value="1"/>
</dbReference>
<keyword evidence="2" id="KW-0472">Membrane</keyword>
<proteinExistence type="predicted"/>
<dbReference type="PANTHER" id="PTHR47379">
    <property type="entry name" value="SIALYLTRANSFERASE-LIKE PROTEIN 2"/>
    <property type="match status" value="1"/>
</dbReference>
<feature type="region of interest" description="Disordered" evidence="1">
    <location>
        <begin position="1"/>
        <end position="21"/>
    </location>
</feature>
<reference evidence="3" key="3">
    <citation type="journal article" date="2017" name="Nature">
        <title>Genome sequence of the progenitor of the wheat D genome Aegilops tauschii.</title>
        <authorList>
            <person name="Luo M.C."/>
            <person name="Gu Y.Q."/>
            <person name="Puiu D."/>
            <person name="Wang H."/>
            <person name="Twardziok S.O."/>
            <person name="Deal K.R."/>
            <person name="Huo N."/>
            <person name="Zhu T."/>
            <person name="Wang L."/>
            <person name="Wang Y."/>
            <person name="McGuire P.E."/>
            <person name="Liu S."/>
            <person name="Long H."/>
            <person name="Ramasamy R.K."/>
            <person name="Rodriguez J.C."/>
            <person name="Van S.L."/>
            <person name="Yuan L."/>
            <person name="Wang Z."/>
            <person name="Xia Z."/>
            <person name="Xiao L."/>
            <person name="Anderson O.D."/>
            <person name="Ouyang S."/>
            <person name="Liang Y."/>
            <person name="Zimin A.V."/>
            <person name="Pertea G."/>
            <person name="Qi P."/>
            <person name="Bennetzen J.L."/>
            <person name="Dai X."/>
            <person name="Dawson M.W."/>
            <person name="Muller H.G."/>
            <person name="Kugler K."/>
            <person name="Rivarola-Duarte L."/>
            <person name="Spannagl M."/>
            <person name="Mayer K.F.X."/>
            <person name="Lu F.H."/>
            <person name="Bevan M.W."/>
            <person name="Leroy P."/>
            <person name="Li P."/>
            <person name="You F.M."/>
            <person name="Sun Q."/>
            <person name="Liu Z."/>
            <person name="Lyons E."/>
            <person name="Wicker T."/>
            <person name="Salzberg S.L."/>
            <person name="Devos K.M."/>
            <person name="Dvorak J."/>
        </authorList>
    </citation>
    <scope>NUCLEOTIDE SEQUENCE [LARGE SCALE GENOMIC DNA]</scope>
    <source>
        <strain evidence="3">cv. AL8/78</strain>
    </source>
</reference>
<accession>A0A453MXK6</accession>
<keyword evidence="2" id="KW-0812">Transmembrane</keyword>
<keyword evidence="4" id="KW-1185">Reference proteome</keyword>
<reference evidence="3" key="5">
    <citation type="journal article" date="2021" name="G3 (Bethesda)">
        <title>Aegilops tauschii genome assembly Aet v5.0 features greater sequence contiguity and improved annotation.</title>
        <authorList>
            <person name="Wang L."/>
            <person name="Zhu T."/>
            <person name="Rodriguez J.C."/>
            <person name="Deal K.R."/>
            <person name="Dubcovsky J."/>
            <person name="McGuire P.E."/>
            <person name="Lux T."/>
            <person name="Spannagl M."/>
            <person name="Mayer K.F.X."/>
            <person name="Baldrich P."/>
            <person name="Meyers B.C."/>
            <person name="Huo N."/>
            <person name="Gu Y.Q."/>
            <person name="Zhou H."/>
            <person name="Devos K.M."/>
            <person name="Bennetzen J.L."/>
            <person name="Unver T."/>
            <person name="Budak H."/>
            <person name="Gulick P.J."/>
            <person name="Galiba G."/>
            <person name="Kalapos B."/>
            <person name="Nelson D.R."/>
            <person name="Li P."/>
            <person name="You F.M."/>
            <person name="Luo M.C."/>
            <person name="Dvorak J."/>
        </authorList>
    </citation>
    <scope>NUCLEOTIDE SEQUENCE [LARGE SCALE GENOMIC DNA]</scope>
    <source>
        <strain evidence="3">cv. AL8/78</strain>
    </source>
</reference>
<reference evidence="4" key="1">
    <citation type="journal article" date="2014" name="Science">
        <title>Ancient hybridizations among the ancestral genomes of bread wheat.</title>
        <authorList>
            <consortium name="International Wheat Genome Sequencing Consortium,"/>
            <person name="Marcussen T."/>
            <person name="Sandve S.R."/>
            <person name="Heier L."/>
            <person name="Spannagl M."/>
            <person name="Pfeifer M."/>
            <person name="Jakobsen K.S."/>
            <person name="Wulff B.B."/>
            <person name="Steuernagel B."/>
            <person name="Mayer K.F."/>
            <person name="Olsen O.A."/>
        </authorList>
    </citation>
    <scope>NUCLEOTIDE SEQUENCE [LARGE SCALE GENOMIC DNA]</scope>
    <source>
        <strain evidence="4">cv. AL8/78</strain>
    </source>
</reference>
<feature type="transmembrane region" description="Helical" evidence="2">
    <location>
        <begin position="206"/>
        <end position="227"/>
    </location>
</feature>
<protein>
    <submittedName>
        <fullName evidence="3">Uncharacterized protein</fullName>
    </submittedName>
</protein>
<keyword evidence="2" id="KW-1133">Transmembrane helix</keyword>
<sequence>CSAQSPTPTLHCGHSSGERESPVPAMRVLPLALAAAIFSGVTAILIYLTGLSSYGGAGLSEADLAALAALQGGFSKCVDANGLGLQAFGGEDYCRVVIQYPSDTVSKWTDPKTGESEGLAFEFNLCEAVASWEQVRNSTTILTKEYIDALPNGWEEYAWRRINKGILLFGFTGISARTGLFAWRSFHWFSLTHHHMYLSNLVAVPLWVTLGIFLKLNLGMRLILMMLSLEKMVHLSRTTRNMLVKRVHFAFLTEDLQRHWIKLLS</sequence>
<organism evidence="3 4">
    <name type="scientific">Aegilops tauschii subsp. strangulata</name>
    <name type="common">Goatgrass</name>
    <dbReference type="NCBI Taxonomy" id="200361"/>
    <lineage>
        <taxon>Eukaryota</taxon>
        <taxon>Viridiplantae</taxon>
        <taxon>Streptophyta</taxon>
        <taxon>Embryophyta</taxon>
        <taxon>Tracheophyta</taxon>
        <taxon>Spermatophyta</taxon>
        <taxon>Magnoliopsida</taxon>
        <taxon>Liliopsida</taxon>
        <taxon>Poales</taxon>
        <taxon>Poaceae</taxon>
        <taxon>BOP clade</taxon>
        <taxon>Pooideae</taxon>
        <taxon>Triticodae</taxon>
        <taxon>Triticeae</taxon>
        <taxon>Triticinae</taxon>
        <taxon>Aegilops</taxon>
    </lineage>
</organism>
<evidence type="ECO:0000256" key="1">
    <source>
        <dbReference type="SAM" id="MobiDB-lite"/>
    </source>
</evidence>
<reference evidence="4" key="2">
    <citation type="journal article" date="2017" name="Nat. Plants">
        <title>The Aegilops tauschii genome reveals multiple impacts of transposons.</title>
        <authorList>
            <person name="Zhao G."/>
            <person name="Zou C."/>
            <person name="Li K."/>
            <person name="Wang K."/>
            <person name="Li T."/>
            <person name="Gao L."/>
            <person name="Zhang X."/>
            <person name="Wang H."/>
            <person name="Yang Z."/>
            <person name="Liu X."/>
            <person name="Jiang W."/>
            <person name="Mao L."/>
            <person name="Kong X."/>
            <person name="Jiao Y."/>
            <person name="Jia J."/>
        </authorList>
    </citation>
    <scope>NUCLEOTIDE SEQUENCE [LARGE SCALE GENOMIC DNA]</scope>
    <source>
        <strain evidence="4">cv. AL8/78</strain>
    </source>
</reference>
<feature type="transmembrane region" description="Helical" evidence="2">
    <location>
        <begin position="166"/>
        <end position="186"/>
    </location>
</feature>
<evidence type="ECO:0000313" key="3">
    <source>
        <dbReference type="EnsemblPlants" id="AET6Gv20137700.7"/>
    </source>
</evidence>
<feature type="transmembrane region" description="Helical" evidence="2">
    <location>
        <begin position="28"/>
        <end position="48"/>
    </location>
</feature>
<dbReference type="Gramene" id="AET6Gv20137700.7">
    <property type="protein sequence ID" value="AET6Gv20137700.7"/>
    <property type="gene ID" value="AET6Gv20137700"/>
</dbReference>
<dbReference type="Proteomes" id="UP000015105">
    <property type="component" value="Chromosome 6D"/>
</dbReference>
<evidence type="ECO:0000313" key="4">
    <source>
        <dbReference type="Proteomes" id="UP000015105"/>
    </source>
</evidence>
<evidence type="ECO:0000256" key="2">
    <source>
        <dbReference type="SAM" id="Phobius"/>
    </source>
</evidence>
<name>A0A453MXK6_AEGTS</name>
<dbReference type="EnsemblPlants" id="AET6Gv20137700.7">
    <property type="protein sequence ID" value="AET6Gv20137700.7"/>
    <property type="gene ID" value="AET6Gv20137700"/>
</dbReference>